<keyword evidence="2" id="KW-1185">Reference proteome</keyword>
<dbReference type="RefSeq" id="WP_264285901.1">
    <property type="nucleotide sequence ID" value="NZ_JAOZEV010000003.1"/>
</dbReference>
<organism evidence="1 2">
    <name type="scientific">Flavobacterium frigoritolerans</name>
    <dbReference type="NCBI Taxonomy" id="2987686"/>
    <lineage>
        <taxon>Bacteria</taxon>
        <taxon>Pseudomonadati</taxon>
        <taxon>Bacteroidota</taxon>
        <taxon>Flavobacteriia</taxon>
        <taxon>Flavobacteriales</taxon>
        <taxon>Flavobacteriaceae</taxon>
        <taxon>Flavobacterium</taxon>
    </lineage>
</organism>
<accession>A0A9X3C8J1</accession>
<gene>
    <name evidence="1" type="ORF">OIU80_04710</name>
</gene>
<dbReference type="EMBL" id="JAOZEV010000003">
    <property type="protein sequence ID" value="MCV9931573.1"/>
    <property type="molecule type" value="Genomic_DNA"/>
</dbReference>
<comment type="caution">
    <text evidence="1">The sequence shown here is derived from an EMBL/GenBank/DDBJ whole genome shotgun (WGS) entry which is preliminary data.</text>
</comment>
<evidence type="ECO:0000313" key="1">
    <source>
        <dbReference type="EMBL" id="MCV9931573.1"/>
    </source>
</evidence>
<proteinExistence type="predicted"/>
<name>A0A9X3C8J1_9FLAO</name>
<sequence length="91" mass="10780">MNHLIWGVQSKSNLNEREKKYLKLLKLLVKNNRVRMPQWEQIDNWEKQKASQIINDHNGSYYVSVWLKIFELDENDGASIKEIGKTLVPNL</sequence>
<dbReference type="Proteomes" id="UP001151133">
    <property type="component" value="Unassembled WGS sequence"/>
</dbReference>
<protein>
    <submittedName>
        <fullName evidence="1">Uncharacterized protein</fullName>
    </submittedName>
</protein>
<reference evidence="1" key="1">
    <citation type="submission" date="2022-10" db="EMBL/GenBank/DDBJ databases">
        <title>Two novel species of Flavobacterium.</title>
        <authorList>
            <person name="Liu Q."/>
            <person name="Xin Y.-H."/>
        </authorList>
    </citation>
    <scope>NUCLEOTIDE SEQUENCE</scope>
    <source>
        <strain evidence="1">LS1R47</strain>
    </source>
</reference>
<evidence type="ECO:0000313" key="2">
    <source>
        <dbReference type="Proteomes" id="UP001151133"/>
    </source>
</evidence>
<dbReference type="AlphaFoldDB" id="A0A9X3C8J1"/>